<protein>
    <submittedName>
        <fullName evidence="2">Uncharacterized protein</fullName>
    </submittedName>
</protein>
<organism evidence="2 3">
    <name type="scientific">Triparma laevis f. inornata</name>
    <dbReference type="NCBI Taxonomy" id="1714386"/>
    <lineage>
        <taxon>Eukaryota</taxon>
        <taxon>Sar</taxon>
        <taxon>Stramenopiles</taxon>
        <taxon>Ochrophyta</taxon>
        <taxon>Bolidophyceae</taxon>
        <taxon>Parmales</taxon>
        <taxon>Triparmaceae</taxon>
        <taxon>Triparma</taxon>
    </lineage>
</organism>
<dbReference type="EMBL" id="BLQM01000066">
    <property type="protein sequence ID" value="GMH58724.1"/>
    <property type="molecule type" value="Genomic_DNA"/>
</dbReference>
<evidence type="ECO:0000313" key="3">
    <source>
        <dbReference type="Proteomes" id="UP001162640"/>
    </source>
</evidence>
<proteinExistence type="predicted"/>
<comment type="caution">
    <text evidence="2">The sequence shown here is derived from an EMBL/GenBank/DDBJ whole genome shotgun (WGS) entry which is preliminary data.</text>
</comment>
<feature type="compositionally biased region" description="Basic and acidic residues" evidence="1">
    <location>
        <begin position="334"/>
        <end position="360"/>
    </location>
</feature>
<reference evidence="3" key="1">
    <citation type="journal article" date="2023" name="Commun. Biol.">
        <title>Genome analysis of Parmales, the sister group of diatoms, reveals the evolutionary specialization of diatoms from phago-mixotrophs to photoautotrophs.</title>
        <authorList>
            <person name="Ban H."/>
            <person name="Sato S."/>
            <person name="Yoshikawa S."/>
            <person name="Yamada K."/>
            <person name="Nakamura Y."/>
            <person name="Ichinomiya M."/>
            <person name="Sato N."/>
            <person name="Blanc-Mathieu R."/>
            <person name="Endo H."/>
            <person name="Kuwata A."/>
            <person name="Ogata H."/>
        </authorList>
    </citation>
    <scope>NUCLEOTIDE SEQUENCE [LARGE SCALE GENOMIC DNA]</scope>
</reference>
<feature type="region of interest" description="Disordered" evidence="1">
    <location>
        <begin position="334"/>
        <end position="405"/>
    </location>
</feature>
<name>A0A9W6ZQ23_9STRA</name>
<accession>A0A9W6ZQ23</accession>
<evidence type="ECO:0000313" key="2">
    <source>
        <dbReference type="EMBL" id="GMH58724.1"/>
    </source>
</evidence>
<dbReference type="Proteomes" id="UP001162640">
    <property type="component" value="Unassembled WGS sequence"/>
</dbReference>
<gene>
    <name evidence="2" type="ORF">TL16_g02673</name>
</gene>
<sequence length="405" mass="45308">MTPFEISFDRPLLAKFTIQTSPDAATDSQTPLACAKEKNAPQLIVEMLELLTADEMKACDTESVIQAAVDEKKATLGENKSAMADIVDYTAREKATVLQTKMFGELGAANVDGAQATFDELKSFCGDQAKRLDDFIAVVKFQVALASWYEEEFQVAMNEIAAVFNALKSCEDICEYYGINNTGGKWSKELQAEVFNLDVGSDEIVKAKFGPPKGFPRAHEKTKYNIYGLKNKYLQETFKEPPNLHMNLEIKDGWLCEVQMLFRNILLIKKELHKFYDVNRADGPFVVAGKLFKSLADTDEKQRDKDSKYRSMGEEGGGLLEIVKSKEAQLEEAKKEIEDNHKEIERLKESTSEKDAEIARLKKTPASTKVEKVDEPPPPPTGHTRSTNCGLGLLRASTRRKNKAI</sequence>
<dbReference type="AlphaFoldDB" id="A0A9W6ZQ23"/>
<evidence type="ECO:0000256" key="1">
    <source>
        <dbReference type="SAM" id="MobiDB-lite"/>
    </source>
</evidence>